<dbReference type="InterPro" id="IPR000182">
    <property type="entry name" value="GNAT_dom"/>
</dbReference>
<keyword evidence="6" id="KW-1185">Reference proteome</keyword>
<sequence>MRPLNRRDAGSWQRLHEANRAWLQPWEATVPHGSRYAPQTFRRLVRSLRQQARDGRAMPFAICYDGPMVGQLTVAGVTWGSARWAQIGYWIAESHAGRGLTTLAVAMAVDHCFSAVGLHRIEIAIRPENAASLRVVQKLGFTEVGLSRAYLHIDGDWRDHLLFAMTVEEAGGRLVDRVVDAADV</sequence>
<feature type="domain" description="N-acetyltransferase" evidence="4">
    <location>
        <begin position="1"/>
        <end position="168"/>
    </location>
</feature>
<dbReference type="Gene3D" id="3.40.630.30">
    <property type="match status" value="1"/>
</dbReference>
<dbReference type="GO" id="GO:0008999">
    <property type="term" value="F:protein-N-terminal-alanine acetyltransferase activity"/>
    <property type="evidence" value="ECO:0007669"/>
    <property type="project" value="TreeGrafter"/>
</dbReference>
<keyword evidence="2" id="KW-0012">Acyltransferase</keyword>
<dbReference type="EMBL" id="CP094970">
    <property type="protein sequence ID" value="UYM06632.1"/>
    <property type="molecule type" value="Genomic_DNA"/>
</dbReference>
<dbReference type="InterPro" id="IPR016181">
    <property type="entry name" value="Acyl_CoA_acyltransferase"/>
</dbReference>
<keyword evidence="1" id="KW-0808">Transferase</keyword>
<dbReference type="Pfam" id="PF13302">
    <property type="entry name" value="Acetyltransf_3"/>
    <property type="match status" value="1"/>
</dbReference>
<name>A0AA46TKM3_9ACTN</name>
<dbReference type="SUPFAM" id="SSF55729">
    <property type="entry name" value="Acyl-CoA N-acyltransferases (Nat)"/>
    <property type="match status" value="1"/>
</dbReference>
<dbReference type="PANTHER" id="PTHR43792">
    <property type="entry name" value="GNAT FAMILY, PUTATIVE (AFU_ORTHOLOGUE AFUA_3G00765)-RELATED-RELATED"/>
    <property type="match status" value="1"/>
</dbReference>
<evidence type="ECO:0000313" key="5">
    <source>
        <dbReference type="EMBL" id="UYM06632.1"/>
    </source>
</evidence>
<organism evidence="5 6">
    <name type="scientific">Solicola gregarius</name>
    <dbReference type="NCBI Taxonomy" id="2908642"/>
    <lineage>
        <taxon>Bacteria</taxon>
        <taxon>Bacillati</taxon>
        <taxon>Actinomycetota</taxon>
        <taxon>Actinomycetes</taxon>
        <taxon>Propionibacteriales</taxon>
        <taxon>Nocardioidaceae</taxon>
        <taxon>Solicola</taxon>
    </lineage>
</organism>
<dbReference type="GO" id="GO:0005737">
    <property type="term" value="C:cytoplasm"/>
    <property type="evidence" value="ECO:0007669"/>
    <property type="project" value="TreeGrafter"/>
</dbReference>
<evidence type="ECO:0000256" key="2">
    <source>
        <dbReference type="ARBA" id="ARBA00023315"/>
    </source>
</evidence>
<evidence type="ECO:0000256" key="3">
    <source>
        <dbReference type="ARBA" id="ARBA00038502"/>
    </source>
</evidence>
<dbReference type="AlphaFoldDB" id="A0AA46TKM3"/>
<protein>
    <submittedName>
        <fullName evidence="5">GNAT family N-acetyltransferase</fullName>
    </submittedName>
</protein>
<evidence type="ECO:0000313" key="6">
    <source>
        <dbReference type="Proteomes" id="UP001164390"/>
    </source>
</evidence>
<dbReference type="Proteomes" id="UP001164390">
    <property type="component" value="Chromosome"/>
</dbReference>
<comment type="similarity">
    <text evidence="3">Belongs to the acetyltransferase family. RimJ subfamily.</text>
</comment>
<evidence type="ECO:0000259" key="4">
    <source>
        <dbReference type="PROSITE" id="PS51186"/>
    </source>
</evidence>
<dbReference type="RefSeq" id="WP_271635541.1">
    <property type="nucleotide sequence ID" value="NZ_CP094970.1"/>
</dbReference>
<reference evidence="5" key="1">
    <citation type="submission" date="2022-01" db="EMBL/GenBank/DDBJ databases">
        <title>Nocardioidaceae gen. sp. A5X3R13.</title>
        <authorList>
            <person name="Lopez Marin M.A."/>
            <person name="Uhlik O."/>
        </authorList>
    </citation>
    <scope>NUCLEOTIDE SEQUENCE</scope>
    <source>
        <strain evidence="5">A5X3R13</strain>
    </source>
</reference>
<dbReference type="InterPro" id="IPR051531">
    <property type="entry name" value="N-acetyltransferase"/>
</dbReference>
<dbReference type="KEGG" id="sgrg:L0C25_06055"/>
<proteinExistence type="inferred from homology"/>
<gene>
    <name evidence="5" type="ORF">L0C25_06055</name>
</gene>
<dbReference type="PROSITE" id="PS51186">
    <property type="entry name" value="GNAT"/>
    <property type="match status" value="1"/>
</dbReference>
<dbReference type="PANTHER" id="PTHR43792:SF8">
    <property type="entry name" value="[RIBOSOMAL PROTEIN US5]-ALANINE N-ACETYLTRANSFERASE"/>
    <property type="match status" value="1"/>
</dbReference>
<evidence type="ECO:0000256" key="1">
    <source>
        <dbReference type="ARBA" id="ARBA00022679"/>
    </source>
</evidence>
<accession>A0AA46TKM3</accession>